<dbReference type="Pfam" id="PF08892">
    <property type="entry name" value="YqcI_YcgG"/>
    <property type="match status" value="1"/>
</dbReference>
<dbReference type="InterPro" id="IPR014988">
    <property type="entry name" value="Uncharacterised_YqcI/YcgG"/>
</dbReference>
<dbReference type="RefSeq" id="WP_351962699.1">
    <property type="nucleotide sequence ID" value="NZ_JBEOZM010000057.1"/>
</dbReference>
<evidence type="ECO:0000313" key="2">
    <source>
        <dbReference type="EMBL" id="MER6274484.1"/>
    </source>
</evidence>
<evidence type="ECO:0000313" key="3">
    <source>
        <dbReference type="Proteomes" id="UP001490365"/>
    </source>
</evidence>
<organism evidence="2 3">
    <name type="scientific">Streptomyces sp. 900105755</name>
    <dbReference type="NCBI Taxonomy" id="3154389"/>
    <lineage>
        <taxon>Bacteria</taxon>
        <taxon>Bacillati</taxon>
        <taxon>Actinomycetota</taxon>
        <taxon>Actinomycetes</taxon>
        <taxon>Kitasatosporales</taxon>
        <taxon>Streptomycetaceae</taxon>
        <taxon>Streptomyces</taxon>
    </lineage>
</organism>
<dbReference type="EMBL" id="JBEOZM010000057">
    <property type="protein sequence ID" value="MER6274484.1"/>
    <property type="molecule type" value="Genomic_DNA"/>
</dbReference>
<protein>
    <submittedName>
        <fullName evidence="2">YqcI/YcgG family protein</fullName>
    </submittedName>
</protein>
<sequence>MNRDNGRRMAANPIVVAGSQTGSRPSPKLHVGQIQAAVERVSLREGSGAGPLSAAFHLLDTCSNLETAIGRGDLSDLGVSVASLYVTSSWIADVYGVTLKKSYQDLGHNAAISKLIEDRRPAGRNREAADTLAAARASLTDIMRNIALYGHGYGSAGQDTLRPLSEVIAEFQISLLDISVSLGLDVTKVLESGFHEEALDAFSGGDHNPRHAAAVKQFTPISNRTYCPFAVTANLWGAPDYDRTLSVAEHVRASVGLLRHFTRAALRENLDGFIYAFPADLFGRDMGQLGDLLRTLVEALMQCDQVNSRPLQDEDFLKEKWRFSFDGEDYFVPVFAPLYGPGHNRFTYEVRDQVFVVLQPDSSFHRRMGGKGGEIRTQIRQRFRDGFQPYDNSNETEPGRFLQSPNSHSKSPKWYQADEA</sequence>
<keyword evidence="3" id="KW-1185">Reference proteome</keyword>
<accession>A0ABV1TYA4</accession>
<reference evidence="2 3" key="1">
    <citation type="submission" date="2024-06" db="EMBL/GenBank/DDBJ databases">
        <title>The Natural Products Discovery Center: Release of the First 8490 Sequenced Strains for Exploring Actinobacteria Biosynthetic Diversity.</title>
        <authorList>
            <person name="Kalkreuter E."/>
            <person name="Kautsar S.A."/>
            <person name="Yang D."/>
            <person name="Bader C.D."/>
            <person name="Teijaro C.N."/>
            <person name="Fluegel L."/>
            <person name="Davis C.M."/>
            <person name="Simpson J.R."/>
            <person name="Lauterbach L."/>
            <person name="Steele A.D."/>
            <person name="Gui C."/>
            <person name="Meng S."/>
            <person name="Li G."/>
            <person name="Viehrig K."/>
            <person name="Ye F."/>
            <person name="Su P."/>
            <person name="Kiefer A.F."/>
            <person name="Nichols A."/>
            <person name="Cepeda A.J."/>
            <person name="Yan W."/>
            <person name="Fan B."/>
            <person name="Jiang Y."/>
            <person name="Adhikari A."/>
            <person name="Zheng C.-J."/>
            <person name="Schuster L."/>
            <person name="Cowan T.M."/>
            <person name="Smanski M.J."/>
            <person name="Chevrette M.G."/>
            <person name="De Carvalho L.P.S."/>
            <person name="Shen B."/>
        </authorList>
    </citation>
    <scope>NUCLEOTIDE SEQUENCE [LARGE SCALE GENOMIC DNA]</scope>
    <source>
        <strain evidence="2 3">NPDC001694</strain>
    </source>
</reference>
<name>A0ABV1TYA4_9ACTN</name>
<dbReference type="Proteomes" id="UP001490365">
    <property type="component" value="Unassembled WGS sequence"/>
</dbReference>
<proteinExistence type="predicted"/>
<gene>
    <name evidence="2" type="ORF">ABT211_45815</name>
</gene>
<feature type="region of interest" description="Disordered" evidence="1">
    <location>
        <begin position="1"/>
        <end position="28"/>
    </location>
</feature>
<comment type="caution">
    <text evidence="2">The sequence shown here is derived from an EMBL/GenBank/DDBJ whole genome shotgun (WGS) entry which is preliminary data.</text>
</comment>
<evidence type="ECO:0000256" key="1">
    <source>
        <dbReference type="SAM" id="MobiDB-lite"/>
    </source>
</evidence>
<feature type="region of interest" description="Disordered" evidence="1">
    <location>
        <begin position="386"/>
        <end position="420"/>
    </location>
</feature>